<comment type="caution">
    <text evidence="2">The sequence shown here is derived from an EMBL/GenBank/DDBJ whole genome shotgun (WGS) entry which is preliminary data.</text>
</comment>
<proteinExistence type="predicted"/>
<evidence type="ECO:0000256" key="1">
    <source>
        <dbReference type="SAM" id="MobiDB-lite"/>
    </source>
</evidence>
<reference evidence="2" key="1">
    <citation type="journal article" date="2020" name="Stud. Mycol.">
        <title>101 Dothideomycetes genomes: a test case for predicting lifestyles and emergence of pathogens.</title>
        <authorList>
            <person name="Haridas S."/>
            <person name="Albert R."/>
            <person name="Binder M."/>
            <person name="Bloem J."/>
            <person name="Labutti K."/>
            <person name="Salamov A."/>
            <person name="Andreopoulos B."/>
            <person name="Baker S."/>
            <person name="Barry K."/>
            <person name="Bills G."/>
            <person name="Bluhm B."/>
            <person name="Cannon C."/>
            <person name="Castanera R."/>
            <person name="Culley D."/>
            <person name="Daum C."/>
            <person name="Ezra D."/>
            <person name="Gonzalez J."/>
            <person name="Henrissat B."/>
            <person name="Kuo A."/>
            <person name="Liang C."/>
            <person name="Lipzen A."/>
            <person name="Lutzoni F."/>
            <person name="Magnuson J."/>
            <person name="Mondo S."/>
            <person name="Nolan M."/>
            <person name="Ohm R."/>
            <person name="Pangilinan J."/>
            <person name="Park H.-J."/>
            <person name="Ramirez L."/>
            <person name="Alfaro M."/>
            <person name="Sun H."/>
            <person name="Tritt A."/>
            <person name="Yoshinaga Y."/>
            <person name="Zwiers L.-H."/>
            <person name="Turgeon B."/>
            <person name="Goodwin S."/>
            <person name="Spatafora J."/>
            <person name="Crous P."/>
            <person name="Grigoriev I."/>
        </authorList>
    </citation>
    <scope>NUCLEOTIDE SEQUENCE</scope>
    <source>
        <strain evidence="2">CBS 125425</strain>
    </source>
</reference>
<feature type="region of interest" description="Disordered" evidence="1">
    <location>
        <begin position="162"/>
        <end position="221"/>
    </location>
</feature>
<evidence type="ECO:0000313" key="3">
    <source>
        <dbReference type="Proteomes" id="UP000799444"/>
    </source>
</evidence>
<feature type="compositionally biased region" description="Polar residues" evidence="1">
    <location>
        <begin position="1"/>
        <end position="16"/>
    </location>
</feature>
<dbReference type="Proteomes" id="UP000799444">
    <property type="component" value="Unassembled WGS sequence"/>
</dbReference>
<keyword evidence="3" id="KW-1185">Reference proteome</keyword>
<evidence type="ECO:0000313" key="2">
    <source>
        <dbReference type="EMBL" id="KAF2737248.1"/>
    </source>
</evidence>
<name>A0A9P4V5G4_9PLEO</name>
<sequence length="251" mass="28490">MTSAPVLTPSVSTPDYQDQRGPASEPPSPISVQCEVTIISPPHFIGLNLPGWRHNFYCPLSKFMTIEKMHGFLLEHYPASFPSSSTTNEQITIDRTRHEAIKGRRYYFQDGAMTVIYRRFYEDYAHGLLGRASNDYTCDFLFSLRFMDSDLEGNTKLEREAVEEEKGVSESDPGPLSVSGLSKLKCMPEDDRNGIGTDRNQSKHTFQKVGKQAVSRNQRATNKRLTFRLLQSKMRARTFNRTIGPTNPNNN</sequence>
<gene>
    <name evidence="2" type="ORF">EJ04DRAFT_521244</name>
</gene>
<dbReference type="EMBL" id="ML996117">
    <property type="protein sequence ID" value="KAF2737248.1"/>
    <property type="molecule type" value="Genomic_DNA"/>
</dbReference>
<dbReference type="AlphaFoldDB" id="A0A9P4V5G4"/>
<protein>
    <submittedName>
        <fullName evidence="2">Uncharacterized protein</fullName>
    </submittedName>
</protein>
<accession>A0A9P4V5G4</accession>
<feature type="region of interest" description="Disordered" evidence="1">
    <location>
        <begin position="1"/>
        <end position="28"/>
    </location>
</feature>
<organism evidence="2 3">
    <name type="scientific">Polyplosphaeria fusca</name>
    <dbReference type="NCBI Taxonomy" id="682080"/>
    <lineage>
        <taxon>Eukaryota</taxon>
        <taxon>Fungi</taxon>
        <taxon>Dikarya</taxon>
        <taxon>Ascomycota</taxon>
        <taxon>Pezizomycotina</taxon>
        <taxon>Dothideomycetes</taxon>
        <taxon>Pleosporomycetidae</taxon>
        <taxon>Pleosporales</taxon>
        <taxon>Tetraplosphaeriaceae</taxon>
        <taxon>Polyplosphaeria</taxon>
    </lineage>
</organism>